<dbReference type="EMBL" id="CAKXAJ010000147">
    <property type="protein sequence ID" value="CAH2207426.1"/>
    <property type="molecule type" value="Genomic_DNA"/>
</dbReference>
<accession>A0A8S4Q9X7</accession>
<reference evidence="1" key="1">
    <citation type="submission" date="2022-03" db="EMBL/GenBank/DDBJ databases">
        <authorList>
            <person name="Lindestad O."/>
        </authorList>
    </citation>
    <scope>NUCLEOTIDE SEQUENCE</scope>
</reference>
<name>A0A8S4Q9X7_9NEOP</name>
<organism evidence="1 2">
    <name type="scientific">Pararge aegeria aegeria</name>
    <dbReference type="NCBI Taxonomy" id="348720"/>
    <lineage>
        <taxon>Eukaryota</taxon>
        <taxon>Metazoa</taxon>
        <taxon>Ecdysozoa</taxon>
        <taxon>Arthropoda</taxon>
        <taxon>Hexapoda</taxon>
        <taxon>Insecta</taxon>
        <taxon>Pterygota</taxon>
        <taxon>Neoptera</taxon>
        <taxon>Endopterygota</taxon>
        <taxon>Lepidoptera</taxon>
        <taxon>Glossata</taxon>
        <taxon>Ditrysia</taxon>
        <taxon>Papilionoidea</taxon>
        <taxon>Nymphalidae</taxon>
        <taxon>Satyrinae</taxon>
        <taxon>Satyrini</taxon>
        <taxon>Parargina</taxon>
        <taxon>Pararge</taxon>
    </lineage>
</organism>
<sequence length="75" mass="8065">MVHINIGNETAIVAVELIETELVQGSTTTAMLISAAKQALLCFSLKGVVAGSGVHRGYAHGMQMIYNEDNLQYEL</sequence>
<keyword evidence="2" id="KW-1185">Reference proteome</keyword>
<dbReference type="AlphaFoldDB" id="A0A8S4Q9X7"/>
<protein>
    <submittedName>
        <fullName evidence="1">Jg4662 protein</fullName>
    </submittedName>
</protein>
<evidence type="ECO:0000313" key="2">
    <source>
        <dbReference type="Proteomes" id="UP000838756"/>
    </source>
</evidence>
<gene>
    <name evidence="1" type="primary">jg4662</name>
    <name evidence="1" type="ORF">PAEG_LOCUS48</name>
</gene>
<dbReference type="Proteomes" id="UP000838756">
    <property type="component" value="Unassembled WGS sequence"/>
</dbReference>
<comment type="caution">
    <text evidence="1">The sequence shown here is derived from an EMBL/GenBank/DDBJ whole genome shotgun (WGS) entry which is preliminary data.</text>
</comment>
<proteinExistence type="predicted"/>
<evidence type="ECO:0000313" key="1">
    <source>
        <dbReference type="EMBL" id="CAH2207426.1"/>
    </source>
</evidence>